<gene>
    <name evidence="11" type="ORF">TNIN_287771</name>
</gene>
<protein>
    <recommendedName>
        <fullName evidence="10">C2H2-type domain-containing protein</fullName>
    </recommendedName>
</protein>
<evidence type="ECO:0000256" key="6">
    <source>
        <dbReference type="ARBA" id="ARBA00023015"/>
    </source>
</evidence>
<feature type="domain" description="C2H2-type" evidence="10">
    <location>
        <begin position="152"/>
        <end position="179"/>
    </location>
</feature>
<keyword evidence="6" id="KW-0805">Transcription regulation</keyword>
<keyword evidence="7" id="KW-0804">Transcription</keyword>
<dbReference type="SMART" id="SM00355">
    <property type="entry name" value="ZnF_C2H2"/>
    <property type="match status" value="6"/>
</dbReference>
<dbReference type="Gene3D" id="3.30.160.60">
    <property type="entry name" value="Classic Zinc Finger"/>
    <property type="match status" value="3"/>
</dbReference>
<keyword evidence="8" id="KW-0539">Nucleus</keyword>
<proteinExistence type="predicted"/>
<keyword evidence="2" id="KW-0479">Metal-binding</keyword>
<evidence type="ECO:0000259" key="10">
    <source>
        <dbReference type="PROSITE" id="PS50157"/>
    </source>
</evidence>
<evidence type="ECO:0000256" key="9">
    <source>
        <dbReference type="PROSITE-ProRule" id="PRU00042"/>
    </source>
</evidence>
<comment type="caution">
    <text evidence="11">The sequence shown here is derived from an EMBL/GenBank/DDBJ whole genome shotgun (WGS) entry which is preliminary data.</text>
</comment>
<dbReference type="InterPro" id="IPR013087">
    <property type="entry name" value="Znf_C2H2_type"/>
</dbReference>
<keyword evidence="4 9" id="KW-0863">Zinc-finger</keyword>
<dbReference type="FunFam" id="3.30.160.60:FF:000110">
    <property type="entry name" value="Zinc finger protein-like"/>
    <property type="match status" value="1"/>
</dbReference>
<dbReference type="GO" id="GO:0006355">
    <property type="term" value="P:regulation of DNA-templated transcription"/>
    <property type="evidence" value="ECO:0007669"/>
    <property type="project" value="UniProtKB-ARBA"/>
</dbReference>
<feature type="domain" description="C2H2-type" evidence="10">
    <location>
        <begin position="42"/>
        <end position="69"/>
    </location>
</feature>
<feature type="domain" description="C2H2-type" evidence="10">
    <location>
        <begin position="14"/>
        <end position="36"/>
    </location>
</feature>
<dbReference type="PROSITE" id="PS50157">
    <property type="entry name" value="ZINC_FINGER_C2H2_2"/>
    <property type="match status" value="5"/>
</dbReference>
<reference evidence="11" key="1">
    <citation type="submission" date="2020-08" db="EMBL/GenBank/DDBJ databases">
        <title>Multicomponent nature underlies the extraordinary mechanical properties of spider dragline silk.</title>
        <authorList>
            <person name="Kono N."/>
            <person name="Nakamura H."/>
            <person name="Mori M."/>
            <person name="Yoshida Y."/>
            <person name="Ohtoshi R."/>
            <person name="Malay A.D."/>
            <person name="Moran D.A.P."/>
            <person name="Tomita M."/>
            <person name="Numata K."/>
            <person name="Arakawa K."/>
        </authorList>
    </citation>
    <scope>NUCLEOTIDE SEQUENCE</scope>
</reference>
<dbReference type="FunFam" id="3.30.160.60:FF:002343">
    <property type="entry name" value="Zinc finger protein 33A"/>
    <property type="match status" value="1"/>
</dbReference>
<sequence length="246" mass="28487">MGDMPAEQAEDPKHACNTCHRTFQFRRHLLIHLKEHKENLFYKCLDCSAAFTTEIQLCNHQKYHAEEATSKCKYCSKTYSSPDILKLHENEHLMLHKAERYNAGITHAKQLETPTFHPGGKKQFSCQICEKSFVYKGNLEKHQVTHISEKPPSCPECGKTFELKKTLQQHLRRHTGRNLHKCDKCEKTFLSQNKHKHPGHRTTSLSPPLNYRRLPLQKAADMSLFLATINSSWEKSGRGRELNRGP</sequence>
<dbReference type="EMBL" id="BMAV01015913">
    <property type="protein sequence ID" value="GFY66232.1"/>
    <property type="molecule type" value="Genomic_DNA"/>
</dbReference>
<dbReference type="AlphaFoldDB" id="A0A8X7CJ76"/>
<dbReference type="SUPFAM" id="SSF57667">
    <property type="entry name" value="beta-beta-alpha zinc fingers"/>
    <property type="match status" value="3"/>
</dbReference>
<dbReference type="PANTHER" id="PTHR47772:SF14">
    <property type="entry name" value="OOCYTE ZINC FINGER PROTEIN XLCOF6.1-LIKE"/>
    <property type="match status" value="1"/>
</dbReference>
<accession>A0A8X7CJ76</accession>
<dbReference type="GO" id="GO:0008270">
    <property type="term" value="F:zinc ion binding"/>
    <property type="evidence" value="ECO:0007669"/>
    <property type="project" value="UniProtKB-KW"/>
</dbReference>
<keyword evidence="12" id="KW-1185">Reference proteome</keyword>
<comment type="subcellular location">
    <subcellularLocation>
        <location evidence="1">Nucleus</location>
    </subcellularLocation>
</comment>
<evidence type="ECO:0000256" key="3">
    <source>
        <dbReference type="ARBA" id="ARBA00022737"/>
    </source>
</evidence>
<organism evidence="11 12">
    <name type="scientific">Trichonephila inaurata madagascariensis</name>
    <dbReference type="NCBI Taxonomy" id="2747483"/>
    <lineage>
        <taxon>Eukaryota</taxon>
        <taxon>Metazoa</taxon>
        <taxon>Ecdysozoa</taxon>
        <taxon>Arthropoda</taxon>
        <taxon>Chelicerata</taxon>
        <taxon>Arachnida</taxon>
        <taxon>Araneae</taxon>
        <taxon>Araneomorphae</taxon>
        <taxon>Entelegynae</taxon>
        <taxon>Araneoidea</taxon>
        <taxon>Nephilidae</taxon>
        <taxon>Trichonephila</taxon>
        <taxon>Trichonephila inaurata</taxon>
    </lineage>
</organism>
<feature type="domain" description="C2H2-type" evidence="10">
    <location>
        <begin position="124"/>
        <end position="151"/>
    </location>
</feature>
<evidence type="ECO:0000256" key="4">
    <source>
        <dbReference type="ARBA" id="ARBA00022771"/>
    </source>
</evidence>
<evidence type="ECO:0000256" key="2">
    <source>
        <dbReference type="ARBA" id="ARBA00022723"/>
    </source>
</evidence>
<dbReference type="GO" id="GO:0005634">
    <property type="term" value="C:nucleus"/>
    <property type="evidence" value="ECO:0007669"/>
    <property type="project" value="UniProtKB-SubCell"/>
</dbReference>
<evidence type="ECO:0000256" key="8">
    <source>
        <dbReference type="ARBA" id="ARBA00023242"/>
    </source>
</evidence>
<dbReference type="OrthoDB" id="10029602at2759"/>
<dbReference type="PANTHER" id="PTHR47772">
    <property type="entry name" value="ZINC FINGER PROTEIN 200"/>
    <property type="match status" value="1"/>
</dbReference>
<dbReference type="Proteomes" id="UP000886998">
    <property type="component" value="Unassembled WGS sequence"/>
</dbReference>
<evidence type="ECO:0000256" key="5">
    <source>
        <dbReference type="ARBA" id="ARBA00022833"/>
    </source>
</evidence>
<evidence type="ECO:0000313" key="11">
    <source>
        <dbReference type="EMBL" id="GFY66232.1"/>
    </source>
</evidence>
<dbReference type="InterPro" id="IPR050636">
    <property type="entry name" value="C2H2-ZF_domain-containing"/>
</dbReference>
<evidence type="ECO:0000256" key="7">
    <source>
        <dbReference type="ARBA" id="ARBA00023163"/>
    </source>
</evidence>
<evidence type="ECO:0000313" key="12">
    <source>
        <dbReference type="Proteomes" id="UP000886998"/>
    </source>
</evidence>
<keyword evidence="3" id="KW-0677">Repeat</keyword>
<dbReference type="InterPro" id="IPR036236">
    <property type="entry name" value="Znf_C2H2_sf"/>
</dbReference>
<feature type="domain" description="C2H2-type" evidence="10">
    <location>
        <begin position="70"/>
        <end position="101"/>
    </location>
</feature>
<keyword evidence="5" id="KW-0862">Zinc</keyword>
<dbReference type="PROSITE" id="PS00028">
    <property type="entry name" value="ZINC_FINGER_C2H2_1"/>
    <property type="match status" value="5"/>
</dbReference>
<dbReference type="Pfam" id="PF00096">
    <property type="entry name" value="zf-C2H2"/>
    <property type="match status" value="3"/>
</dbReference>
<evidence type="ECO:0000256" key="1">
    <source>
        <dbReference type="ARBA" id="ARBA00004123"/>
    </source>
</evidence>
<name>A0A8X7CJ76_9ARAC</name>